<evidence type="ECO:0000313" key="2">
    <source>
        <dbReference type="EMBL" id="CAG7902039.1"/>
    </source>
</evidence>
<dbReference type="Gramene" id="A07p16830.2_BraZ1">
    <property type="protein sequence ID" value="A07p16830.2_BraZ1.CDS"/>
    <property type="gene ID" value="A07g16830.2_BraZ1"/>
</dbReference>
<dbReference type="EMBL" id="LS974623">
    <property type="protein sequence ID" value="CAG7902039.1"/>
    <property type="molecule type" value="Genomic_DNA"/>
</dbReference>
<keyword evidence="1" id="KW-1133">Transmembrane helix</keyword>
<sequence length="108" mass="12561">MSLSLVYLVLQVFHHMVLIFHSIKGRFSDLEDFWARRLPDDFREVFRQSLLPCLPFIIDLNVLISFLVCFSSFDLGLIYMFFRSGSDSGRPMGSLLGSLLRYNALEDF</sequence>
<keyword evidence="1" id="KW-0472">Membrane</keyword>
<gene>
    <name evidence="2" type="ORF">BRAPAZ1V2_A07P16830.2</name>
</gene>
<name>A0A8D9HM90_BRACM</name>
<dbReference type="Proteomes" id="UP000694005">
    <property type="component" value="Chromosome A07"/>
</dbReference>
<accession>A0A8D9HM90</accession>
<protein>
    <submittedName>
        <fullName evidence="2">Uncharacterized protein</fullName>
    </submittedName>
</protein>
<keyword evidence="1" id="KW-0812">Transmembrane</keyword>
<evidence type="ECO:0000256" key="1">
    <source>
        <dbReference type="SAM" id="Phobius"/>
    </source>
</evidence>
<dbReference type="AlphaFoldDB" id="A0A8D9HM90"/>
<evidence type="ECO:0000313" key="3">
    <source>
        <dbReference type="Proteomes" id="UP000694005"/>
    </source>
</evidence>
<organism evidence="2 3">
    <name type="scientific">Brassica campestris</name>
    <name type="common">Field mustard</name>
    <dbReference type="NCBI Taxonomy" id="3711"/>
    <lineage>
        <taxon>Eukaryota</taxon>
        <taxon>Viridiplantae</taxon>
        <taxon>Streptophyta</taxon>
        <taxon>Embryophyta</taxon>
        <taxon>Tracheophyta</taxon>
        <taxon>Spermatophyta</taxon>
        <taxon>Magnoliopsida</taxon>
        <taxon>eudicotyledons</taxon>
        <taxon>Gunneridae</taxon>
        <taxon>Pentapetalae</taxon>
        <taxon>rosids</taxon>
        <taxon>malvids</taxon>
        <taxon>Brassicales</taxon>
        <taxon>Brassicaceae</taxon>
        <taxon>Brassiceae</taxon>
        <taxon>Brassica</taxon>
    </lineage>
</organism>
<proteinExistence type="predicted"/>
<reference evidence="2 3" key="1">
    <citation type="submission" date="2021-07" db="EMBL/GenBank/DDBJ databases">
        <authorList>
            <consortium name="Genoscope - CEA"/>
            <person name="William W."/>
        </authorList>
    </citation>
    <scope>NUCLEOTIDE SEQUENCE [LARGE SCALE GENOMIC DNA]</scope>
</reference>
<feature type="transmembrane region" description="Helical" evidence="1">
    <location>
        <begin position="49"/>
        <end position="82"/>
    </location>
</feature>